<dbReference type="Proteomes" id="UP000663852">
    <property type="component" value="Unassembled WGS sequence"/>
</dbReference>
<dbReference type="OrthoDB" id="418484at2759"/>
<accession>A0A815LCX9</accession>
<proteinExistence type="predicted"/>
<gene>
    <name evidence="1" type="ORF">EDS130_LOCUS36315</name>
</gene>
<protein>
    <submittedName>
        <fullName evidence="1">Uncharacterized protein</fullName>
    </submittedName>
</protein>
<evidence type="ECO:0000313" key="2">
    <source>
        <dbReference type="Proteomes" id="UP000663852"/>
    </source>
</evidence>
<dbReference type="EMBL" id="CAJNOJ010000335">
    <property type="protein sequence ID" value="CAF1405354.1"/>
    <property type="molecule type" value="Genomic_DNA"/>
</dbReference>
<name>A0A815LCX9_ADIRI</name>
<dbReference type="AlphaFoldDB" id="A0A815LCX9"/>
<evidence type="ECO:0000313" key="1">
    <source>
        <dbReference type="EMBL" id="CAF1405354.1"/>
    </source>
</evidence>
<comment type="caution">
    <text evidence="1">The sequence shown here is derived from an EMBL/GenBank/DDBJ whole genome shotgun (WGS) entry which is preliminary data.</text>
</comment>
<organism evidence="1 2">
    <name type="scientific">Adineta ricciae</name>
    <name type="common">Rotifer</name>
    <dbReference type="NCBI Taxonomy" id="249248"/>
    <lineage>
        <taxon>Eukaryota</taxon>
        <taxon>Metazoa</taxon>
        <taxon>Spiralia</taxon>
        <taxon>Gnathifera</taxon>
        <taxon>Rotifera</taxon>
        <taxon>Eurotatoria</taxon>
        <taxon>Bdelloidea</taxon>
        <taxon>Adinetida</taxon>
        <taxon>Adinetidae</taxon>
        <taxon>Adineta</taxon>
    </lineage>
</organism>
<reference evidence="1" key="1">
    <citation type="submission" date="2021-02" db="EMBL/GenBank/DDBJ databases">
        <authorList>
            <person name="Nowell W R."/>
        </authorList>
    </citation>
    <scope>NUCLEOTIDE SEQUENCE</scope>
</reference>
<sequence>MHEFPFMVNARGLHIREELDIYKRLPTGKTMSTTSQLINRAKSTSTPMIEKNNERTSIGTRVNYRYCESKYASADSSTNPILSFIYLINIRL</sequence>